<evidence type="ECO:0000313" key="2">
    <source>
        <dbReference type="EMBL" id="KKN19545.1"/>
    </source>
</evidence>
<comment type="caution">
    <text evidence="2">The sequence shown here is derived from an EMBL/GenBank/DDBJ whole genome shotgun (WGS) entry which is preliminary data.</text>
</comment>
<proteinExistence type="predicted"/>
<accession>A0A0F9NJ25</accession>
<sequence length="62" mass="6304">MSRPIDVIPTIAPTTETMIIINITSGPEFLSEEESSEGISGSLGSSEGSSSPSSLRGSSDSS</sequence>
<protein>
    <submittedName>
        <fullName evidence="2">Uncharacterized protein</fullName>
    </submittedName>
</protein>
<gene>
    <name evidence="2" type="ORF">LCGC14_0944540</name>
</gene>
<feature type="region of interest" description="Disordered" evidence="1">
    <location>
        <begin position="25"/>
        <end position="62"/>
    </location>
</feature>
<feature type="compositionally biased region" description="Low complexity" evidence="1">
    <location>
        <begin position="37"/>
        <end position="62"/>
    </location>
</feature>
<reference evidence="2" key="1">
    <citation type="journal article" date="2015" name="Nature">
        <title>Complex archaea that bridge the gap between prokaryotes and eukaryotes.</title>
        <authorList>
            <person name="Spang A."/>
            <person name="Saw J.H."/>
            <person name="Jorgensen S.L."/>
            <person name="Zaremba-Niedzwiedzka K."/>
            <person name="Martijn J."/>
            <person name="Lind A.E."/>
            <person name="van Eijk R."/>
            <person name="Schleper C."/>
            <person name="Guy L."/>
            <person name="Ettema T.J."/>
        </authorList>
    </citation>
    <scope>NUCLEOTIDE SEQUENCE</scope>
</reference>
<dbReference type="EMBL" id="LAZR01003324">
    <property type="protein sequence ID" value="KKN19545.1"/>
    <property type="molecule type" value="Genomic_DNA"/>
</dbReference>
<organism evidence="2">
    <name type="scientific">marine sediment metagenome</name>
    <dbReference type="NCBI Taxonomy" id="412755"/>
    <lineage>
        <taxon>unclassified sequences</taxon>
        <taxon>metagenomes</taxon>
        <taxon>ecological metagenomes</taxon>
    </lineage>
</organism>
<dbReference type="AlphaFoldDB" id="A0A0F9NJ25"/>
<evidence type="ECO:0000256" key="1">
    <source>
        <dbReference type="SAM" id="MobiDB-lite"/>
    </source>
</evidence>
<name>A0A0F9NJ25_9ZZZZ</name>